<name>A0A7S1V416_9STRA</name>
<organism evidence="1">
    <name type="scientific">Grammatophora oceanica</name>
    <dbReference type="NCBI Taxonomy" id="210454"/>
    <lineage>
        <taxon>Eukaryota</taxon>
        <taxon>Sar</taxon>
        <taxon>Stramenopiles</taxon>
        <taxon>Ochrophyta</taxon>
        <taxon>Bacillariophyta</taxon>
        <taxon>Fragilariophyceae</taxon>
        <taxon>Fragilariophycidae</taxon>
        <taxon>Rhabdonematales</taxon>
        <taxon>Grammatophoraceae</taxon>
        <taxon>Grammatophora</taxon>
    </lineage>
</organism>
<dbReference type="EMBL" id="HBGK01028992">
    <property type="protein sequence ID" value="CAD9287256.1"/>
    <property type="molecule type" value="Transcribed_RNA"/>
</dbReference>
<reference evidence="1" key="1">
    <citation type="submission" date="2021-01" db="EMBL/GenBank/DDBJ databases">
        <authorList>
            <person name="Corre E."/>
            <person name="Pelletier E."/>
            <person name="Niang G."/>
            <person name="Scheremetjew M."/>
            <person name="Finn R."/>
            <person name="Kale V."/>
            <person name="Holt S."/>
            <person name="Cochrane G."/>
            <person name="Meng A."/>
            <person name="Brown T."/>
            <person name="Cohen L."/>
        </authorList>
    </citation>
    <scope>NUCLEOTIDE SEQUENCE</scope>
    <source>
        <strain evidence="1">CCMP 410</strain>
    </source>
</reference>
<dbReference type="AlphaFoldDB" id="A0A7S1V416"/>
<proteinExistence type="predicted"/>
<gene>
    <name evidence="1" type="ORF">GOCE00092_LOCUS15107</name>
</gene>
<accession>A0A7S1V416</accession>
<sequence>MAETTDIHGWFFRRDCVVLVSPVASGPVCCIRRLLSAILFVSVFNSEQLQCRTLHDSATLLRPEKLWPTFLLCCFSCGSEQFRTRAIVRPNFFLRCFCYR</sequence>
<evidence type="ECO:0000313" key="1">
    <source>
        <dbReference type="EMBL" id="CAD9287256.1"/>
    </source>
</evidence>
<protein>
    <submittedName>
        <fullName evidence="1">Uncharacterized protein</fullName>
    </submittedName>
</protein>